<dbReference type="Pfam" id="PF21057">
    <property type="entry name" value="Hikeshi-like_C"/>
    <property type="match status" value="1"/>
</dbReference>
<dbReference type="GO" id="GO:0005634">
    <property type="term" value="C:nucleus"/>
    <property type="evidence" value="ECO:0007669"/>
    <property type="project" value="TreeGrafter"/>
</dbReference>
<accession>A0A2P6N9H7</accession>
<dbReference type="Pfam" id="PF05603">
    <property type="entry name" value="Hikeshi-like_N"/>
    <property type="match status" value="1"/>
</dbReference>
<organism evidence="4 5">
    <name type="scientific">Planoprotostelium fungivorum</name>
    <dbReference type="NCBI Taxonomy" id="1890364"/>
    <lineage>
        <taxon>Eukaryota</taxon>
        <taxon>Amoebozoa</taxon>
        <taxon>Evosea</taxon>
        <taxon>Variosea</taxon>
        <taxon>Cavosteliida</taxon>
        <taxon>Cavosteliaceae</taxon>
        <taxon>Planoprotostelium</taxon>
    </lineage>
</organism>
<feature type="domain" description="Hikeshi-like C-terminal" evidence="3">
    <location>
        <begin position="156"/>
        <end position="212"/>
    </location>
</feature>
<keyword evidence="5" id="KW-1185">Reference proteome</keyword>
<dbReference type="OrthoDB" id="10248398at2759"/>
<dbReference type="PANTHER" id="PTHR12925:SF0">
    <property type="entry name" value="PROTEIN HIKESHI"/>
    <property type="match status" value="1"/>
</dbReference>
<comment type="caution">
    <text evidence="4">The sequence shown here is derived from an EMBL/GenBank/DDBJ whole genome shotgun (WGS) entry which is preliminary data.</text>
</comment>
<proteinExistence type="inferred from homology"/>
<dbReference type="STRING" id="1890364.A0A2P6N9H7"/>
<reference evidence="4 5" key="1">
    <citation type="journal article" date="2018" name="Genome Biol. Evol.">
        <title>Multiple Roots of Fruiting Body Formation in Amoebozoa.</title>
        <authorList>
            <person name="Hillmann F."/>
            <person name="Forbes G."/>
            <person name="Novohradska S."/>
            <person name="Ferling I."/>
            <person name="Riege K."/>
            <person name="Groth M."/>
            <person name="Westermann M."/>
            <person name="Marz M."/>
            <person name="Spaller T."/>
            <person name="Winckler T."/>
            <person name="Schaap P."/>
            <person name="Glockner G."/>
        </authorList>
    </citation>
    <scope>NUCLEOTIDE SEQUENCE [LARGE SCALE GENOMIC DNA]</scope>
    <source>
        <strain evidence="4 5">Jena</strain>
    </source>
</reference>
<comment type="similarity">
    <text evidence="1">Belongs to the OPI10 family.</text>
</comment>
<dbReference type="GO" id="GO:0061608">
    <property type="term" value="F:nuclear import signal receptor activity"/>
    <property type="evidence" value="ECO:0007669"/>
    <property type="project" value="TreeGrafter"/>
</dbReference>
<dbReference type="GO" id="GO:0006606">
    <property type="term" value="P:protein import into nucleus"/>
    <property type="evidence" value="ECO:0007669"/>
    <property type="project" value="TreeGrafter"/>
</dbReference>
<dbReference type="InterPro" id="IPR048364">
    <property type="entry name" value="Hikeshi-like_C"/>
</dbReference>
<evidence type="ECO:0000259" key="2">
    <source>
        <dbReference type="Pfam" id="PF05603"/>
    </source>
</evidence>
<dbReference type="GO" id="GO:0005829">
    <property type="term" value="C:cytosol"/>
    <property type="evidence" value="ECO:0007669"/>
    <property type="project" value="TreeGrafter"/>
</dbReference>
<dbReference type="InterPro" id="IPR031318">
    <property type="entry name" value="OPI10"/>
</dbReference>
<dbReference type="InParanoid" id="A0A2P6N9H7"/>
<protein>
    <submittedName>
        <fullName evidence="4">Uncharacterized protein</fullName>
    </submittedName>
</protein>
<dbReference type="EMBL" id="MDYQ01000143">
    <property type="protein sequence ID" value="PRP80618.1"/>
    <property type="molecule type" value="Genomic_DNA"/>
</dbReference>
<gene>
    <name evidence="4" type="ORF">PROFUN_11561</name>
</gene>
<evidence type="ECO:0000259" key="3">
    <source>
        <dbReference type="Pfam" id="PF21057"/>
    </source>
</evidence>
<evidence type="ECO:0000313" key="4">
    <source>
        <dbReference type="EMBL" id="PRP80618.1"/>
    </source>
</evidence>
<dbReference type="Proteomes" id="UP000241769">
    <property type="component" value="Unassembled WGS sequence"/>
</dbReference>
<dbReference type="PANTHER" id="PTHR12925">
    <property type="entry name" value="HIKESHI FAMILY MEMBER"/>
    <property type="match status" value="1"/>
</dbReference>
<name>A0A2P6N9H7_9EUKA</name>
<dbReference type="FunCoup" id="A0A2P6N9H7">
    <property type="interactions" value="77"/>
</dbReference>
<sequence>MFGCIVAGRIVQTAPQQVSDSKYLFLLENGNTINHLVVFLTGTTPLPAGFGAGIYFGWPPYTDWRFLGYMSNEKPSIVFKVGGNSSGPQTTVVAGGVVEVDMGTAEPNVVVQLGISIEPLAQLEMQDQQKKASSRPAPAPTDALVAGGSLVLTPQEVVKFVQRTLKHMQEYVMSFSVRPAGAIVESIPTEVFVKWFQNYSAKLQKDPTFWKNEPE</sequence>
<dbReference type="InterPro" id="IPR008493">
    <property type="entry name" value="Hikeshi-like_N"/>
</dbReference>
<dbReference type="AlphaFoldDB" id="A0A2P6N9H7"/>
<evidence type="ECO:0000313" key="5">
    <source>
        <dbReference type="Proteomes" id="UP000241769"/>
    </source>
</evidence>
<evidence type="ECO:0000256" key="1">
    <source>
        <dbReference type="ARBA" id="ARBA00006623"/>
    </source>
</evidence>
<feature type="domain" description="Hikeshi-like N-terminal" evidence="2">
    <location>
        <begin position="5"/>
        <end position="133"/>
    </location>
</feature>